<dbReference type="InterPro" id="IPR050625">
    <property type="entry name" value="ParA/MinD_ATPase"/>
</dbReference>
<evidence type="ECO:0000259" key="3">
    <source>
        <dbReference type="Pfam" id="PF01656"/>
    </source>
</evidence>
<dbReference type="GO" id="GO:0005829">
    <property type="term" value="C:cytosol"/>
    <property type="evidence" value="ECO:0007669"/>
    <property type="project" value="TreeGrafter"/>
</dbReference>
<keyword evidence="1" id="KW-0547">Nucleotide-binding</keyword>
<evidence type="ECO:0000313" key="5">
    <source>
        <dbReference type="Proteomes" id="UP000528322"/>
    </source>
</evidence>
<dbReference type="CDD" id="cd02038">
    <property type="entry name" value="FlhG-like"/>
    <property type="match status" value="1"/>
</dbReference>
<dbReference type="Proteomes" id="UP000528322">
    <property type="component" value="Unassembled WGS sequence"/>
</dbReference>
<dbReference type="PANTHER" id="PTHR43384">
    <property type="entry name" value="SEPTUM SITE-DETERMINING PROTEIN MIND HOMOLOG, CHLOROPLASTIC-RELATED"/>
    <property type="match status" value="1"/>
</dbReference>
<gene>
    <name evidence="4" type="ORF">HNR37_000732</name>
</gene>
<evidence type="ECO:0000313" key="4">
    <source>
        <dbReference type="EMBL" id="MBB5021423.1"/>
    </source>
</evidence>
<sequence length="296" mass="32137">MNHDQATSLRNLAGNTPTKVNMEDLGGTRIIAITSGKGGVGKTNTAANLAFLAATHGYRVLVIDADLGLGNMDIVMGVTSRFHVGDVLRGNCSLQEALTQGPGGILILPGGSGLDEIARISDEQLMSILKSATSLNDFDLIIIDTGAGISDTILSFLLASPEAIVVTTPEPTAFSDAYAVIKYLVTKHNRKDLMLLVNMVRNASEGQQIHMKMNIMLKRFIKSEIRYAGAVVEDDMLRKCIRKQQLLSEAFPASSATKSYQTVFQRLFGQQSELTRSAPRGSFSDFFKRLVQVRRA</sequence>
<dbReference type="RefSeq" id="WP_183730087.1">
    <property type="nucleotide sequence ID" value="NZ_JACHID010000003.1"/>
</dbReference>
<comment type="caution">
    <text evidence="4">The sequence shown here is derived from an EMBL/GenBank/DDBJ whole genome shotgun (WGS) entry which is preliminary data.</text>
</comment>
<dbReference type="GO" id="GO:0016887">
    <property type="term" value="F:ATP hydrolysis activity"/>
    <property type="evidence" value="ECO:0007669"/>
    <property type="project" value="TreeGrafter"/>
</dbReference>
<dbReference type="InterPro" id="IPR025501">
    <property type="entry name" value="MinD_FleN"/>
</dbReference>
<feature type="domain" description="CobQ/CobB/MinD/ParA nucleotide binding" evidence="3">
    <location>
        <begin position="31"/>
        <end position="242"/>
    </location>
</feature>
<dbReference type="InterPro" id="IPR002586">
    <property type="entry name" value="CobQ/CobB/MinD/ParA_Nub-bd_dom"/>
</dbReference>
<dbReference type="EMBL" id="JACHID010000003">
    <property type="protein sequence ID" value="MBB5021423.1"/>
    <property type="molecule type" value="Genomic_DNA"/>
</dbReference>
<dbReference type="Pfam" id="PF01656">
    <property type="entry name" value="CbiA"/>
    <property type="match status" value="1"/>
</dbReference>
<keyword evidence="4" id="KW-0969">Cilium</keyword>
<evidence type="ECO:0000256" key="1">
    <source>
        <dbReference type="ARBA" id="ARBA00022741"/>
    </source>
</evidence>
<accession>A0A7W8DGM9</accession>
<dbReference type="GO" id="GO:0009898">
    <property type="term" value="C:cytoplasmic side of plasma membrane"/>
    <property type="evidence" value="ECO:0007669"/>
    <property type="project" value="TreeGrafter"/>
</dbReference>
<dbReference type="InterPro" id="IPR033875">
    <property type="entry name" value="FlhG"/>
</dbReference>
<reference evidence="4 5" key="1">
    <citation type="submission" date="2020-08" db="EMBL/GenBank/DDBJ databases">
        <title>Genomic Encyclopedia of Type Strains, Phase IV (KMG-IV): sequencing the most valuable type-strain genomes for metagenomic binning, comparative biology and taxonomic classification.</title>
        <authorList>
            <person name="Goeker M."/>
        </authorList>
    </citation>
    <scope>NUCLEOTIDE SEQUENCE [LARGE SCALE GENOMIC DNA]</scope>
    <source>
        <strain evidence="4 5">DSM 22071</strain>
    </source>
</reference>
<keyword evidence="4" id="KW-0966">Cell projection</keyword>
<dbReference type="Gene3D" id="3.40.50.300">
    <property type="entry name" value="P-loop containing nucleotide triphosphate hydrolases"/>
    <property type="match status" value="1"/>
</dbReference>
<evidence type="ECO:0000256" key="2">
    <source>
        <dbReference type="ARBA" id="ARBA00022840"/>
    </source>
</evidence>
<keyword evidence="5" id="KW-1185">Reference proteome</keyword>
<organism evidence="4 5">
    <name type="scientific">Desulfurispira natronophila</name>
    <dbReference type="NCBI Taxonomy" id="682562"/>
    <lineage>
        <taxon>Bacteria</taxon>
        <taxon>Pseudomonadati</taxon>
        <taxon>Chrysiogenota</taxon>
        <taxon>Chrysiogenia</taxon>
        <taxon>Chrysiogenales</taxon>
        <taxon>Chrysiogenaceae</taxon>
        <taxon>Desulfurispira</taxon>
    </lineage>
</organism>
<dbReference type="InterPro" id="IPR027417">
    <property type="entry name" value="P-loop_NTPase"/>
</dbReference>
<dbReference type="AlphaFoldDB" id="A0A7W8DGM9"/>
<keyword evidence="2" id="KW-0067">ATP-binding</keyword>
<dbReference type="GO" id="GO:0005524">
    <property type="term" value="F:ATP binding"/>
    <property type="evidence" value="ECO:0007669"/>
    <property type="project" value="UniProtKB-KW"/>
</dbReference>
<name>A0A7W8DGM9_9BACT</name>
<proteinExistence type="predicted"/>
<dbReference type="PANTHER" id="PTHR43384:SF4">
    <property type="entry name" value="CELLULOSE BIOSYNTHESIS PROTEIN BCSQ-RELATED"/>
    <property type="match status" value="1"/>
</dbReference>
<dbReference type="SUPFAM" id="SSF52540">
    <property type="entry name" value="P-loop containing nucleoside triphosphate hydrolases"/>
    <property type="match status" value="1"/>
</dbReference>
<dbReference type="PIRSF" id="PIRSF003092">
    <property type="entry name" value="MinD"/>
    <property type="match status" value="1"/>
</dbReference>
<dbReference type="GO" id="GO:0051782">
    <property type="term" value="P:negative regulation of cell division"/>
    <property type="evidence" value="ECO:0007669"/>
    <property type="project" value="TreeGrafter"/>
</dbReference>
<protein>
    <submittedName>
        <fullName evidence="4">Flagellar biosynthesis protein FlhG</fullName>
    </submittedName>
</protein>
<keyword evidence="4" id="KW-0282">Flagellum</keyword>